<dbReference type="EMBL" id="CP014925">
    <property type="protein sequence ID" value="ANZ68532.1"/>
    <property type="molecule type" value="Genomic_DNA"/>
</dbReference>
<dbReference type="InterPro" id="IPR036515">
    <property type="entry name" value="Transposase_17_sf"/>
</dbReference>
<dbReference type="GO" id="GO:0003677">
    <property type="term" value="F:DNA binding"/>
    <property type="evidence" value="ECO:0007669"/>
    <property type="project" value="InterPro"/>
</dbReference>
<keyword evidence="2" id="KW-0614">Plasmid</keyword>
<dbReference type="InterPro" id="IPR002686">
    <property type="entry name" value="Transposase_17"/>
</dbReference>
<dbReference type="GO" id="GO:0004803">
    <property type="term" value="F:transposase activity"/>
    <property type="evidence" value="ECO:0007669"/>
    <property type="project" value="InterPro"/>
</dbReference>
<dbReference type="GO" id="GO:0006313">
    <property type="term" value="P:DNA transposition"/>
    <property type="evidence" value="ECO:0007669"/>
    <property type="project" value="InterPro"/>
</dbReference>
<organism evidence="2 3">
    <name type="scientific">Secundilactobacillus paracollinoides</name>
    <dbReference type="NCBI Taxonomy" id="240427"/>
    <lineage>
        <taxon>Bacteria</taxon>
        <taxon>Bacillati</taxon>
        <taxon>Bacillota</taxon>
        <taxon>Bacilli</taxon>
        <taxon>Lactobacillales</taxon>
        <taxon>Lactobacillaceae</taxon>
        <taxon>Secundilactobacillus</taxon>
    </lineage>
</organism>
<name>A0A1B2J2L1_9LACO</name>
<dbReference type="RefSeq" id="WP_065937711.1">
    <property type="nucleotide sequence ID" value="NZ_CP014925.1"/>
</dbReference>
<dbReference type="OrthoDB" id="9798161at2"/>
<feature type="domain" description="Transposase IS200-like" evidence="1">
    <location>
        <begin position="13"/>
        <end position="133"/>
    </location>
</feature>
<dbReference type="AlphaFoldDB" id="A0A1B2J2L1"/>
<dbReference type="SMART" id="SM01321">
    <property type="entry name" value="Y1_Tnp"/>
    <property type="match status" value="1"/>
</dbReference>
<reference evidence="2 3" key="1">
    <citation type="submission" date="2016-03" db="EMBL/GenBank/DDBJ databases">
        <title>Pediococcus and Lactobacillus from brewery environment - whole genome sequencing and assembly.</title>
        <authorList>
            <person name="Behr J."/>
            <person name="Geissler A.J."/>
            <person name="Vogel R.F."/>
        </authorList>
    </citation>
    <scope>NUCLEOTIDE SEQUENCE [LARGE SCALE GENOMIC DNA]</scope>
    <source>
        <strain evidence="2 3">TMW 1.1995</strain>
        <plasmid evidence="3">pl11995-1</plasmid>
    </source>
</reference>
<dbReference type="Proteomes" id="UP000093267">
    <property type="component" value="Plasmid pL11995-1"/>
</dbReference>
<dbReference type="NCBIfam" id="NF033573">
    <property type="entry name" value="transpos_IS200"/>
    <property type="match status" value="1"/>
</dbReference>
<dbReference type="Pfam" id="PF01797">
    <property type="entry name" value="Y1_Tnp"/>
    <property type="match status" value="1"/>
</dbReference>
<sequence>MSKENAKHERGYVYNFHFHLVWVTKYRKQIFNTPRFAKEMLTILQNIANQNEIEIEKGEVMLDHIHLLISFKPKYAPANIVKVLKGVSAREWFKIHPETRQIVWDGHLWSPSYYMGTLGDMSKETVEHYIENQRTERGKAGRPLLKRN</sequence>
<keyword evidence="3" id="KW-1185">Reference proteome</keyword>
<accession>A0A1B2J2L1</accession>
<evidence type="ECO:0000313" key="3">
    <source>
        <dbReference type="Proteomes" id="UP000093267"/>
    </source>
</evidence>
<dbReference type="PANTHER" id="PTHR33360">
    <property type="entry name" value="TRANSPOSASE FOR INSERTION SEQUENCE ELEMENT IS200"/>
    <property type="match status" value="1"/>
</dbReference>
<protein>
    <submittedName>
        <fullName evidence="2">Transposase</fullName>
    </submittedName>
</protein>
<dbReference type="PANTHER" id="PTHR33360:SF2">
    <property type="entry name" value="TRANSPOSASE FOR INSERTION SEQUENCE ELEMENT IS200"/>
    <property type="match status" value="1"/>
</dbReference>
<proteinExistence type="predicted"/>
<evidence type="ECO:0000313" key="2">
    <source>
        <dbReference type="EMBL" id="ANZ68532.1"/>
    </source>
</evidence>
<geneLocation type="plasmid" evidence="3">
    <name>pl11995-1</name>
</geneLocation>
<evidence type="ECO:0000259" key="1">
    <source>
        <dbReference type="SMART" id="SM01321"/>
    </source>
</evidence>
<gene>
    <name evidence="2" type="ORF">AYR63_15370</name>
</gene>
<dbReference type="SUPFAM" id="SSF143422">
    <property type="entry name" value="Transposase IS200-like"/>
    <property type="match status" value="1"/>
</dbReference>
<dbReference type="Gene3D" id="3.30.70.1290">
    <property type="entry name" value="Transposase IS200-like"/>
    <property type="match status" value="1"/>
</dbReference>